<accession>A0A5K4F9R6</accession>
<reference evidence="1" key="1">
    <citation type="journal article" date="2012" name="PLoS Negl. Trop. Dis.">
        <title>A systematically improved high quality genome and transcriptome of the human blood fluke Schistosoma mansoni.</title>
        <authorList>
            <person name="Protasio A.V."/>
            <person name="Tsai I.J."/>
            <person name="Babbage A."/>
            <person name="Nichol S."/>
            <person name="Hunt M."/>
            <person name="Aslett M.A."/>
            <person name="De Silva N."/>
            <person name="Velarde G.S."/>
            <person name="Anderson T.J."/>
            <person name="Clark R.C."/>
            <person name="Davidson C."/>
            <person name="Dillon G.P."/>
            <person name="Holroyd N.E."/>
            <person name="LoVerde P.T."/>
            <person name="Lloyd C."/>
            <person name="McQuillan J."/>
            <person name="Oliveira G."/>
            <person name="Otto T.D."/>
            <person name="Parker-Manuel S.J."/>
            <person name="Quail M.A."/>
            <person name="Wilson R.A."/>
            <person name="Zerlotini A."/>
            <person name="Dunne D.W."/>
            <person name="Berriman M."/>
        </authorList>
    </citation>
    <scope>NUCLEOTIDE SEQUENCE [LARGE SCALE GENOMIC DNA]</scope>
    <source>
        <strain evidence="1">Puerto Rican</strain>
    </source>
</reference>
<sequence length="147" mass="17539">MNFDEQIFYQKSQFVRVLMNIPSFIERKKLEKYFDCVIKGYKLQLISNLNTEFVKIMEKVEGEYANHPMNSSKSSEIKKCFENNAENAKRELKENHPENCPIPGITNKKKFIVQTQQLEIMFYKINKLNVNLFERQLLFDIFNKINS</sequence>
<organism evidence="1 2">
    <name type="scientific">Schistosoma mansoni</name>
    <name type="common">Blood fluke</name>
    <dbReference type="NCBI Taxonomy" id="6183"/>
    <lineage>
        <taxon>Eukaryota</taxon>
        <taxon>Metazoa</taxon>
        <taxon>Spiralia</taxon>
        <taxon>Lophotrochozoa</taxon>
        <taxon>Platyhelminthes</taxon>
        <taxon>Trematoda</taxon>
        <taxon>Digenea</taxon>
        <taxon>Strigeidida</taxon>
        <taxon>Schistosomatoidea</taxon>
        <taxon>Schistosomatidae</taxon>
        <taxon>Schistosoma</taxon>
    </lineage>
</organism>
<keyword evidence="1" id="KW-1185">Reference proteome</keyword>
<name>A0A5K4F9R6_SCHMA</name>
<dbReference type="AlphaFoldDB" id="A0A5K4F9R6"/>
<dbReference type="Proteomes" id="UP000008854">
    <property type="component" value="Unassembled WGS sequence"/>
</dbReference>
<evidence type="ECO:0000313" key="1">
    <source>
        <dbReference type="Proteomes" id="UP000008854"/>
    </source>
</evidence>
<dbReference type="WBParaSite" id="Smp_330120.1">
    <property type="protein sequence ID" value="Smp_330120.1"/>
    <property type="gene ID" value="Smp_330120"/>
</dbReference>
<dbReference type="InParanoid" id="A0A5K4F9R6"/>
<proteinExistence type="predicted"/>
<evidence type="ECO:0000313" key="2">
    <source>
        <dbReference type="WBParaSite" id="Smp_330120.1"/>
    </source>
</evidence>
<reference evidence="2" key="2">
    <citation type="submission" date="2019-11" db="UniProtKB">
        <authorList>
            <consortium name="WormBaseParasite"/>
        </authorList>
    </citation>
    <scope>IDENTIFICATION</scope>
    <source>
        <strain evidence="2">Puerto Rican</strain>
    </source>
</reference>
<protein>
    <submittedName>
        <fullName evidence="2">Uncharacterized protein</fullName>
    </submittedName>
</protein>